<keyword evidence="1" id="KW-0732">Signal</keyword>
<dbReference type="RefSeq" id="WP_073320447.1">
    <property type="nucleotide sequence ID" value="NZ_FQYP01000010.1"/>
</dbReference>
<evidence type="ECO:0000313" key="3">
    <source>
        <dbReference type="Proteomes" id="UP000184432"/>
    </source>
</evidence>
<feature type="chain" id="PRO_5009918869" evidence="1">
    <location>
        <begin position="19"/>
        <end position="222"/>
    </location>
</feature>
<dbReference type="AlphaFoldDB" id="A0A1M6K3H1"/>
<evidence type="ECO:0000256" key="1">
    <source>
        <dbReference type="SAM" id="SignalP"/>
    </source>
</evidence>
<dbReference type="Proteomes" id="UP000184432">
    <property type="component" value="Unassembled WGS sequence"/>
</dbReference>
<dbReference type="STRING" id="570521.SAMN04488508_11055"/>
<protein>
    <submittedName>
        <fullName evidence="2">Uncharacterized protein</fullName>
    </submittedName>
</protein>
<accession>A0A1M6K3H1</accession>
<sequence>MKNIFLLALLLVSFFSIAQQKEGSYILTKEGERIKIVSGEKIVVNEFGEISYTTKLKYKKIDGDSAKFGGKSKDIKLKKVDKVIDGDRLYVPFQKKDGKKLRMCRIIAKTDQYILGHYDIKETRGHVDGSGTYGLNRERFVILDHEYNALEDYKIYSGKKSEKKNAEGFASIKSKFGDCLNREDYYDIVPIKFIPMKFGRMKIEKGESREFLYNVNQLDCKG</sequence>
<feature type="signal peptide" evidence="1">
    <location>
        <begin position="1"/>
        <end position="18"/>
    </location>
</feature>
<organism evidence="2 3">
    <name type="scientific">Aquimarina spongiae</name>
    <dbReference type="NCBI Taxonomy" id="570521"/>
    <lineage>
        <taxon>Bacteria</taxon>
        <taxon>Pseudomonadati</taxon>
        <taxon>Bacteroidota</taxon>
        <taxon>Flavobacteriia</taxon>
        <taxon>Flavobacteriales</taxon>
        <taxon>Flavobacteriaceae</taxon>
        <taxon>Aquimarina</taxon>
    </lineage>
</organism>
<evidence type="ECO:0000313" key="2">
    <source>
        <dbReference type="EMBL" id="SHJ53467.1"/>
    </source>
</evidence>
<proteinExistence type="predicted"/>
<name>A0A1M6K3H1_9FLAO</name>
<gene>
    <name evidence="2" type="ORF">SAMN04488508_11055</name>
</gene>
<reference evidence="3" key="1">
    <citation type="submission" date="2016-11" db="EMBL/GenBank/DDBJ databases">
        <authorList>
            <person name="Varghese N."/>
            <person name="Submissions S."/>
        </authorList>
    </citation>
    <scope>NUCLEOTIDE SEQUENCE [LARGE SCALE GENOMIC DNA]</scope>
    <source>
        <strain evidence="3">DSM 22623</strain>
    </source>
</reference>
<dbReference type="EMBL" id="FQYP01000010">
    <property type="protein sequence ID" value="SHJ53467.1"/>
    <property type="molecule type" value="Genomic_DNA"/>
</dbReference>
<keyword evidence="3" id="KW-1185">Reference proteome</keyword>